<proteinExistence type="predicted"/>
<feature type="compositionally biased region" description="Basic and acidic residues" evidence="1">
    <location>
        <begin position="87"/>
        <end position="101"/>
    </location>
</feature>
<organism evidence="2 3">
    <name type="scientific">Steinernema glaseri</name>
    <dbReference type="NCBI Taxonomy" id="37863"/>
    <lineage>
        <taxon>Eukaryota</taxon>
        <taxon>Metazoa</taxon>
        <taxon>Ecdysozoa</taxon>
        <taxon>Nematoda</taxon>
        <taxon>Chromadorea</taxon>
        <taxon>Rhabditida</taxon>
        <taxon>Tylenchina</taxon>
        <taxon>Panagrolaimomorpha</taxon>
        <taxon>Strongyloidoidea</taxon>
        <taxon>Steinernematidae</taxon>
        <taxon>Steinernema</taxon>
    </lineage>
</organism>
<sequence length="134" mass="15232">MHALHRETMSRALDDHNSSQLSLSDKHKVIDQLVEEYRMLKHYLRQEQQEPDGDDLNLDVVLHLNRAALKNLCAQVGRSFDMLDLTGKKPAQESSAKDTPKIDGMGDQLRDGRRAVRRKKRVSNQGGGKKNEAM</sequence>
<name>A0A1I8ADW4_9BILA</name>
<evidence type="ECO:0000313" key="2">
    <source>
        <dbReference type="Proteomes" id="UP000095287"/>
    </source>
</evidence>
<dbReference type="AlphaFoldDB" id="A0A1I8ADW4"/>
<feature type="region of interest" description="Disordered" evidence="1">
    <location>
        <begin position="1"/>
        <end position="22"/>
    </location>
</feature>
<dbReference type="Proteomes" id="UP000095287">
    <property type="component" value="Unplaced"/>
</dbReference>
<reference evidence="3" key="1">
    <citation type="submission" date="2016-11" db="UniProtKB">
        <authorList>
            <consortium name="WormBaseParasite"/>
        </authorList>
    </citation>
    <scope>IDENTIFICATION</scope>
</reference>
<feature type="compositionally biased region" description="Basic and acidic residues" evidence="1">
    <location>
        <begin position="1"/>
        <end position="17"/>
    </location>
</feature>
<dbReference type="WBParaSite" id="L893_g4617.t1">
    <property type="protein sequence ID" value="L893_g4617.t1"/>
    <property type="gene ID" value="L893_g4617"/>
</dbReference>
<evidence type="ECO:0000256" key="1">
    <source>
        <dbReference type="SAM" id="MobiDB-lite"/>
    </source>
</evidence>
<keyword evidence="2" id="KW-1185">Reference proteome</keyword>
<evidence type="ECO:0000313" key="3">
    <source>
        <dbReference type="WBParaSite" id="L893_g4617.t1"/>
    </source>
</evidence>
<accession>A0A1I8ADW4</accession>
<protein>
    <submittedName>
        <fullName evidence="3">Elf4 domain-containing protein</fullName>
    </submittedName>
</protein>
<feature type="region of interest" description="Disordered" evidence="1">
    <location>
        <begin position="87"/>
        <end position="134"/>
    </location>
</feature>